<accession>A0ABN2FW14</accession>
<evidence type="ECO:0000256" key="1">
    <source>
        <dbReference type="SAM" id="MobiDB-lite"/>
    </source>
</evidence>
<keyword evidence="3" id="KW-1185">Reference proteome</keyword>
<feature type="compositionally biased region" description="Basic and acidic residues" evidence="1">
    <location>
        <begin position="56"/>
        <end position="65"/>
    </location>
</feature>
<reference evidence="2 3" key="1">
    <citation type="journal article" date="2019" name="Int. J. Syst. Evol. Microbiol.">
        <title>The Global Catalogue of Microorganisms (GCM) 10K type strain sequencing project: providing services to taxonomists for standard genome sequencing and annotation.</title>
        <authorList>
            <consortium name="The Broad Institute Genomics Platform"/>
            <consortium name="The Broad Institute Genome Sequencing Center for Infectious Disease"/>
            <person name="Wu L."/>
            <person name="Ma J."/>
        </authorList>
    </citation>
    <scope>NUCLEOTIDE SEQUENCE [LARGE SCALE GENOMIC DNA]</scope>
    <source>
        <strain evidence="2 3">JCM 14718</strain>
    </source>
</reference>
<evidence type="ECO:0000313" key="2">
    <source>
        <dbReference type="EMBL" id="GAA1660777.1"/>
    </source>
</evidence>
<name>A0ABN2FW14_9ACTN</name>
<protein>
    <submittedName>
        <fullName evidence="2">Uncharacterized protein</fullName>
    </submittedName>
</protein>
<organism evidence="2 3">
    <name type="scientific">Fodinicola feengrottensis</name>
    <dbReference type="NCBI Taxonomy" id="435914"/>
    <lineage>
        <taxon>Bacteria</taxon>
        <taxon>Bacillati</taxon>
        <taxon>Actinomycetota</taxon>
        <taxon>Actinomycetes</taxon>
        <taxon>Mycobacteriales</taxon>
        <taxon>Fodinicola</taxon>
    </lineage>
</organism>
<dbReference type="Proteomes" id="UP001500618">
    <property type="component" value="Unassembled WGS sequence"/>
</dbReference>
<feature type="region of interest" description="Disordered" evidence="1">
    <location>
        <begin position="40"/>
        <end position="65"/>
    </location>
</feature>
<gene>
    <name evidence="2" type="ORF">GCM10009765_07800</name>
</gene>
<proteinExistence type="predicted"/>
<dbReference type="EMBL" id="BAAANY010000002">
    <property type="protein sequence ID" value="GAA1660777.1"/>
    <property type="molecule type" value="Genomic_DNA"/>
</dbReference>
<sequence length="65" mass="7182">MVEMREYGQRMAAERPKKRQRFTFSLAGLSNVDDSAAGLPLVAGRPPSHPLRPGKGKPDMVGRYV</sequence>
<comment type="caution">
    <text evidence="2">The sequence shown here is derived from an EMBL/GenBank/DDBJ whole genome shotgun (WGS) entry which is preliminary data.</text>
</comment>
<evidence type="ECO:0000313" key="3">
    <source>
        <dbReference type="Proteomes" id="UP001500618"/>
    </source>
</evidence>